<dbReference type="Proteomes" id="UP000176854">
    <property type="component" value="Unassembled WGS sequence"/>
</dbReference>
<organism evidence="2 3">
    <name type="scientific">Candidatus Gottesmanbacteria bacterium RBG_16_43_7</name>
    <dbReference type="NCBI Taxonomy" id="1798373"/>
    <lineage>
        <taxon>Bacteria</taxon>
        <taxon>Candidatus Gottesmaniibacteriota</taxon>
    </lineage>
</organism>
<evidence type="ECO:0000256" key="1">
    <source>
        <dbReference type="SAM" id="Phobius"/>
    </source>
</evidence>
<reference evidence="2 3" key="1">
    <citation type="journal article" date="2016" name="Nat. Commun.">
        <title>Thousands of microbial genomes shed light on interconnected biogeochemical processes in an aquifer system.</title>
        <authorList>
            <person name="Anantharaman K."/>
            <person name="Brown C.T."/>
            <person name="Hug L.A."/>
            <person name="Sharon I."/>
            <person name="Castelle C.J."/>
            <person name="Probst A.J."/>
            <person name="Thomas B.C."/>
            <person name="Singh A."/>
            <person name="Wilkins M.J."/>
            <person name="Karaoz U."/>
            <person name="Brodie E.L."/>
            <person name="Williams K.H."/>
            <person name="Hubbard S.S."/>
            <person name="Banfield J.F."/>
        </authorList>
    </citation>
    <scope>NUCLEOTIDE SEQUENCE [LARGE SCALE GENOMIC DNA]</scope>
</reference>
<evidence type="ECO:0008006" key="4">
    <source>
        <dbReference type="Google" id="ProtNLM"/>
    </source>
</evidence>
<evidence type="ECO:0000313" key="2">
    <source>
        <dbReference type="EMBL" id="OGG08732.1"/>
    </source>
</evidence>
<dbReference type="EMBL" id="MFJC01000049">
    <property type="protein sequence ID" value="OGG08732.1"/>
    <property type="molecule type" value="Genomic_DNA"/>
</dbReference>
<accession>A0A1F5Z9E2</accession>
<keyword evidence="1" id="KW-0472">Membrane</keyword>
<sequence>MIIKLRNMKILKNPLFSFFYLTIGLLLIVNLLRSIYEQSTRKNLVTERIEAQEKVRQENIRLKREIEKSQQPFFIETQARDALGLVKPGETMVIMTPSEATAAGETEVKESVPWRAWWKLFF</sequence>
<dbReference type="Pfam" id="PF04977">
    <property type="entry name" value="DivIC"/>
    <property type="match status" value="1"/>
</dbReference>
<protein>
    <recommendedName>
        <fullName evidence="4">Septum formation initiator</fullName>
    </recommendedName>
</protein>
<proteinExistence type="predicted"/>
<comment type="caution">
    <text evidence="2">The sequence shown here is derived from an EMBL/GenBank/DDBJ whole genome shotgun (WGS) entry which is preliminary data.</text>
</comment>
<keyword evidence="1" id="KW-0812">Transmembrane</keyword>
<gene>
    <name evidence="2" type="ORF">A2154_03930</name>
</gene>
<keyword evidence="1" id="KW-1133">Transmembrane helix</keyword>
<dbReference type="STRING" id="1798373.A2154_03930"/>
<dbReference type="AlphaFoldDB" id="A0A1F5Z9E2"/>
<feature type="transmembrane region" description="Helical" evidence="1">
    <location>
        <begin position="15"/>
        <end position="32"/>
    </location>
</feature>
<name>A0A1F5Z9E2_9BACT</name>
<evidence type="ECO:0000313" key="3">
    <source>
        <dbReference type="Proteomes" id="UP000176854"/>
    </source>
</evidence>
<dbReference type="InterPro" id="IPR007060">
    <property type="entry name" value="FtsL/DivIC"/>
</dbReference>